<feature type="compositionally biased region" description="Acidic residues" evidence="1">
    <location>
        <begin position="50"/>
        <end position="79"/>
    </location>
</feature>
<feature type="region of interest" description="Disordered" evidence="1">
    <location>
        <begin position="47"/>
        <end position="80"/>
    </location>
</feature>
<evidence type="ECO:0000256" key="1">
    <source>
        <dbReference type="SAM" id="MobiDB-lite"/>
    </source>
</evidence>
<proteinExistence type="predicted"/>
<dbReference type="AlphaFoldDB" id="A0AA36B547"/>
<dbReference type="Proteomes" id="UP001162480">
    <property type="component" value="Chromosome 9"/>
</dbReference>
<gene>
    <name evidence="2" type="ORF">OCTVUL_1B013757</name>
</gene>
<name>A0AA36B547_OCTVU</name>
<keyword evidence="3" id="KW-1185">Reference proteome</keyword>
<evidence type="ECO:0000313" key="3">
    <source>
        <dbReference type="Proteomes" id="UP001162480"/>
    </source>
</evidence>
<evidence type="ECO:0000313" key="2">
    <source>
        <dbReference type="EMBL" id="CAI9727529.1"/>
    </source>
</evidence>
<dbReference type="EMBL" id="OX597822">
    <property type="protein sequence ID" value="CAI9727529.1"/>
    <property type="molecule type" value="Genomic_DNA"/>
</dbReference>
<protein>
    <submittedName>
        <fullName evidence="2">Uncharacterized protein</fullName>
    </submittedName>
</protein>
<reference evidence="2" key="1">
    <citation type="submission" date="2023-08" db="EMBL/GenBank/DDBJ databases">
        <authorList>
            <person name="Alioto T."/>
            <person name="Alioto T."/>
            <person name="Gomez Garrido J."/>
        </authorList>
    </citation>
    <scope>NUCLEOTIDE SEQUENCE</scope>
</reference>
<accession>A0AA36B547</accession>
<organism evidence="2 3">
    <name type="scientific">Octopus vulgaris</name>
    <name type="common">Common octopus</name>
    <dbReference type="NCBI Taxonomy" id="6645"/>
    <lineage>
        <taxon>Eukaryota</taxon>
        <taxon>Metazoa</taxon>
        <taxon>Spiralia</taxon>
        <taxon>Lophotrochozoa</taxon>
        <taxon>Mollusca</taxon>
        <taxon>Cephalopoda</taxon>
        <taxon>Coleoidea</taxon>
        <taxon>Octopodiformes</taxon>
        <taxon>Octopoda</taxon>
        <taxon>Incirrata</taxon>
        <taxon>Octopodidae</taxon>
        <taxon>Octopus</taxon>
    </lineage>
</organism>
<sequence>MEIVILFLVNSGGKMFCLFCDTAIVTVKKFNAQQQYDLHKDYKYAKLEENIGEDEEEEEREEEEEEEREEEEEEEEEEERQCLLMLCFEEKEEKAKHGQNEKAKN</sequence>